<dbReference type="EMBL" id="JAZHFV010000001">
    <property type="protein sequence ID" value="MEX4006160.1"/>
    <property type="molecule type" value="Genomic_DNA"/>
</dbReference>
<keyword evidence="2" id="KW-1185">Reference proteome</keyword>
<gene>
    <name evidence="1" type="ORF">V1479_02525</name>
</gene>
<dbReference type="Proteomes" id="UP001559025">
    <property type="component" value="Unassembled WGS sequence"/>
</dbReference>
<evidence type="ECO:0000313" key="1">
    <source>
        <dbReference type="EMBL" id="MEX4006160.1"/>
    </source>
</evidence>
<name>A0ABV3WND3_9HYPH</name>
<organism evidence="1 2">
    <name type="scientific">Neoaquamicrobium sediminum</name>
    <dbReference type="NCBI Taxonomy" id="1849104"/>
    <lineage>
        <taxon>Bacteria</taxon>
        <taxon>Pseudomonadati</taxon>
        <taxon>Pseudomonadota</taxon>
        <taxon>Alphaproteobacteria</taxon>
        <taxon>Hyphomicrobiales</taxon>
        <taxon>Phyllobacteriaceae</taxon>
        <taxon>Neoaquamicrobium</taxon>
    </lineage>
</organism>
<comment type="caution">
    <text evidence="1">The sequence shown here is derived from an EMBL/GenBank/DDBJ whole genome shotgun (WGS) entry which is preliminary data.</text>
</comment>
<reference evidence="1 2" key="1">
    <citation type="submission" date="2024-01" db="EMBL/GenBank/DDBJ databases">
        <title>New evidence supports the origin of RcGTA from prophage.</title>
        <authorList>
            <person name="Xu Y."/>
            <person name="Liu B."/>
            <person name="Chen F."/>
        </authorList>
    </citation>
    <scope>NUCLEOTIDE SEQUENCE [LARGE SCALE GENOMIC DNA]</scope>
    <source>
        <strain evidence="1 2">CBW1107-2</strain>
    </source>
</reference>
<sequence>MPFTIASDRPNWLHAVFATAFLLASAPNVALLAQGLDSEEAIDTIVGSDVKTGESKTAADEERILAAIEKSTDNAADVRKRFSIDDVEIVFLPDLGEEETAVEAKMEEYKDDVAVLREAIQGSAIFYHAIDSRSVLLTDVIALEFHDQNAVTIFVAGGEP</sequence>
<evidence type="ECO:0000313" key="2">
    <source>
        <dbReference type="Proteomes" id="UP001559025"/>
    </source>
</evidence>
<proteinExistence type="predicted"/>
<protein>
    <submittedName>
        <fullName evidence="1">Uncharacterized protein</fullName>
    </submittedName>
</protein>
<accession>A0ABV3WND3</accession>
<dbReference type="RefSeq" id="WP_173188403.1">
    <property type="nucleotide sequence ID" value="NZ_JABETK010000001.1"/>
</dbReference>